<sequence>MNTTERELQPGFRRSRMTTIRGPRTRSVVTFNPTTISPGEELYINIPKLKSDSCLVPGSLALLFDFKNSNTKSRFKNNLAKLLTKRLQIKVAGETAYDCSGESLYEIYKDLLLTLGVKVCDAGKVADALLHSVYGSKLRKPIDKIIEDHGLYTPFSMNNNPMYVLTLPQSDEIMTAQGGEAKGDYKLDNLELEYETIDNDNLASEVSRLYSTGRSLSYKHVTLMRTSNWDKDSTIINENINMPRKSMSAIFLLFTSKVRTDSEEYIYANIDKVNMTIEGVPNAVFSQGLPKNRFFEEAKRFFCPMCEKSMADEFMSITKFFSNGFVLVVDLRSTQDDTTGGGKKIVNTQSGVLREIKKRATTADVQCNIFIVSDALLNFANRDLSSIQY</sequence>
<dbReference type="OrthoDB" id="5989505at2759"/>
<name>A0A7D9IPB6_PARCT</name>
<reference evidence="1" key="1">
    <citation type="submission" date="2020-04" db="EMBL/GenBank/DDBJ databases">
        <authorList>
            <person name="Alioto T."/>
            <person name="Alioto T."/>
            <person name="Gomez Garrido J."/>
        </authorList>
    </citation>
    <scope>NUCLEOTIDE SEQUENCE</scope>
    <source>
        <strain evidence="1">A484AB</strain>
    </source>
</reference>
<comment type="caution">
    <text evidence="1">The sequence shown here is derived from an EMBL/GenBank/DDBJ whole genome shotgun (WGS) entry which is preliminary data.</text>
</comment>
<proteinExistence type="predicted"/>
<dbReference type="AlphaFoldDB" id="A0A7D9IPB6"/>
<accession>A0A7D9IPB6</accession>
<gene>
    <name evidence="1" type="ORF">PACLA_8A036307</name>
</gene>
<protein>
    <submittedName>
        <fullName evidence="1">Uncharacterized protein</fullName>
    </submittedName>
</protein>
<organism evidence="1 2">
    <name type="scientific">Paramuricea clavata</name>
    <name type="common">Red gorgonian</name>
    <name type="synonym">Violescent sea-whip</name>
    <dbReference type="NCBI Taxonomy" id="317549"/>
    <lineage>
        <taxon>Eukaryota</taxon>
        <taxon>Metazoa</taxon>
        <taxon>Cnidaria</taxon>
        <taxon>Anthozoa</taxon>
        <taxon>Octocorallia</taxon>
        <taxon>Malacalcyonacea</taxon>
        <taxon>Plexauridae</taxon>
        <taxon>Paramuricea</taxon>
    </lineage>
</organism>
<dbReference type="EMBL" id="CACRXK020006810">
    <property type="protein sequence ID" value="CAB4010503.1"/>
    <property type="molecule type" value="Genomic_DNA"/>
</dbReference>
<keyword evidence="2" id="KW-1185">Reference proteome</keyword>
<evidence type="ECO:0000313" key="2">
    <source>
        <dbReference type="Proteomes" id="UP001152795"/>
    </source>
</evidence>
<dbReference type="Proteomes" id="UP001152795">
    <property type="component" value="Unassembled WGS sequence"/>
</dbReference>
<evidence type="ECO:0000313" key="1">
    <source>
        <dbReference type="EMBL" id="CAB4010503.1"/>
    </source>
</evidence>